<evidence type="ECO:0000256" key="4">
    <source>
        <dbReference type="ARBA" id="ARBA00022679"/>
    </source>
</evidence>
<proteinExistence type="inferred from homology"/>
<evidence type="ECO:0000256" key="3">
    <source>
        <dbReference type="ARBA" id="ARBA00017267"/>
    </source>
</evidence>
<dbReference type="AlphaFoldDB" id="A0AAQ3T7U6"/>
<keyword evidence="6" id="KW-0418">Kinase</keyword>
<evidence type="ECO:0000256" key="8">
    <source>
        <dbReference type="ARBA" id="ARBA00023229"/>
    </source>
</evidence>
<dbReference type="GO" id="GO:0005524">
    <property type="term" value="F:ATP binding"/>
    <property type="evidence" value="ECO:0007669"/>
    <property type="project" value="UniProtKB-KW"/>
</dbReference>
<dbReference type="GO" id="GO:0016301">
    <property type="term" value="F:kinase activity"/>
    <property type="evidence" value="ECO:0007669"/>
    <property type="project" value="UniProtKB-KW"/>
</dbReference>
<keyword evidence="12" id="KW-1185">Reference proteome</keyword>
<comment type="similarity">
    <text evidence="1">Belongs to the isopentenyl phosphate kinase family.</text>
</comment>
<evidence type="ECO:0000256" key="5">
    <source>
        <dbReference type="ARBA" id="ARBA00022741"/>
    </source>
</evidence>
<reference evidence="11 12" key="1">
    <citation type="submission" date="2024-02" db="EMBL/GenBank/DDBJ databases">
        <title>High-quality chromosome-scale genome assembly of Pensacola bahiagrass (Paspalum notatum Flugge var. saurae).</title>
        <authorList>
            <person name="Vega J.M."/>
            <person name="Podio M."/>
            <person name="Orjuela J."/>
            <person name="Siena L.A."/>
            <person name="Pessino S.C."/>
            <person name="Combes M.C."/>
            <person name="Mariac C."/>
            <person name="Albertini E."/>
            <person name="Pupilli F."/>
            <person name="Ortiz J.P.A."/>
            <person name="Leblanc O."/>
        </authorList>
    </citation>
    <scope>NUCLEOTIDE SEQUENCE [LARGE SCALE GENOMIC DNA]</scope>
    <source>
        <strain evidence="11">R1</strain>
        <tissue evidence="11">Leaf</tissue>
    </source>
</reference>
<dbReference type="Gene3D" id="3.40.1160.10">
    <property type="entry name" value="Acetylglutamate kinase-like"/>
    <property type="match status" value="2"/>
</dbReference>
<dbReference type="Pfam" id="PF00696">
    <property type="entry name" value="AA_kinase"/>
    <property type="match status" value="2"/>
</dbReference>
<evidence type="ECO:0000313" key="11">
    <source>
        <dbReference type="EMBL" id="WVZ68729.1"/>
    </source>
</evidence>
<evidence type="ECO:0000256" key="2">
    <source>
        <dbReference type="ARBA" id="ARBA00012908"/>
    </source>
</evidence>
<dbReference type="GO" id="GO:0016114">
    <property type="term" value="P:terpenoid biosynthetic process"/>
    <property type="evidence" value="ECO:0007669"/>
    <property type="project" value="TreeGrafter"/>
</dbReference>
<accession>A0AAQ3T7U6</accession>
<dbReference type="InterPro" id="IPR001048">
    <property type="entry name" value="Asp/Glu/Uridylate_kinase"/>
</dbReference>
<organism evidence="11 12">
    <name type="scientific">Paspalum notatum var. saurae</name>
    <dbReference type="NCBI Taxonomy" id="547442"/>
    <lineage>
        <taxon>Eukaryota</taxon>
        <taxon>Viridiplantae</taxon>
        <taxon>Streptophyta</taxon>
        <taxon>Embryophyta</taxon>
        <taxon>Tracheophyta</taxon>
        <taxon>Spermatophyta</taxon>
        <taxon>Magnoliopsida</taxon>
        <taxon>Liliopsida</taxon>
        <taxon>Poales</taxon>
        <taxon>Poaceae</taxon>
        <taxon>PACMAD clade</taxon>
        <taxon>Panicoideae</taxon>
        <taxon>Andropogonodae</taxon>
        <taxon>Paspaleae</taxon>
        <taxon>Paspalinae</taxon>
        <taxon>Paspalum</taxon>
    </lineage>
</organism>
<keyword evidence="5" id="KW-0547">Nucleotide-binding</keyword>
<feature type="domain" description="Aspartate/glutamate/uridylate kinase" evidence="10">
    <location>
        <begin position="189"/>
        <end position="271"/>
    </location>
</feature>
<keyword evidence="4" id="KW-0808">Transferase</keyword>
<evidence type="ECO:0000313" key="12">
    <source>
        <dbReference type="Proteomes" id="UP001341281"/>
    </source>
</evidence>
<dbReference type="PANTHER" id="PTHR43654:SF1">
    <property type="entry name" value="ISOPENTENYL PHOSPHATE KINASE"/>
    <property type="match status" value="1"/>
</dbReference>
<dbReference type="CDD" id="cd04241">
    <property type="entry name" value="AAK_FomA-like"/>
    <property type="match status" value="1"/>
</dbReference>
<gene>
    <name evidence="11" type="ORF">U9M48_017632</name>
</gene>
<dbReference type="EMBL" id="CP144748">
    <property type="protein sequence ID" value="WVZ68729.1"/>
    <property type="molecule type" value="Genomic_DNA"/>
</dbReference>
<dbReference type="EC" id="2.7.4.26" evidence="2"/>
<comment type="catalytic activity">
    <reaction evidence="9">
        <text>isopentenyl phosphate + ATP = isopentenyl diphosphate + ADP</text>
        <dbReference type="Rhea" id="RHEA:33963"/>
        <dbReference type="ChEBI" id="CHEBI:30616"/>
        <dbReference type="ChEBI" id="CHEBI:65078"/>
        <dbReference type="ChEBI" id="CHEBI:128769"/>
        <dbReference type="ChEBI" id="CHEBI:456216"/>
        <dbReference type="EC" id="2.7.4.26"/>
    </reaction>
</comment>
<evidence type="ECO:0000256" key="7">
    <source>
        <dbReference type="ARBA" id="ARBA00022840"/>
    </source>
</evidence>
<evidence type="ECO:0000256" key="9">
    <source>
        <dbReference type="ARBA" id="ARBA00049063"/>
    </source>
</evidence>
<dbReference type="SUPFAM" id="SSF53633">
    <property type="entry name" value="Carbamate kinase-like"/>
    <property type="match status" value="1"/>
</dbReference>
<dbReference type="PANTHER" id="PTHR43654">
    <property type="entry name" value="GLUTAMATE 5-KINASE"/>
    <property type="match status" value="1"/>
</dbReference>
<evidence type="ECO:0000256" key="6">
    <source>
        <dbReference type="ARBA" id="ARBA00022777"/>
    </source>
</evidence>
<name>A0AAQ3T7U6_PASNO</name>
<dbReference type="GO" id="GO:0102043">
    <property type="term" value="F:isopentenyl phosphate kinase activity"/>
    <property type="evidence" value="ECO:0007669"/>
    <property type="project" value="UniProtKB-EC"/>
</dbReference>
<dbReference type="GO" id="GO:0005829">
    <property type="term" value="C:cytosol"/>
    <property type="evidence" value="ECO:0007669"/>
    <property type="project" value="TreeGrafter"/>
</dbReference>
<protein>
    <recommendedName>
        <fullName evidence="3">Isopentenyl phosphate kinase</fullName>
        <ecNumber evidence="2">2.7.4.26</ecNumber>
    </recommendedName>
</protein>
<dbReference type="InterPro" id="IPR024192">
    <property type="entry name" value="Fosfomycin_R_FomA-type"/>
</dbReference>
<dbReference type="Proteomes" id="UP001341281">
    <property type="component" value="Chromosome 04"/>
</dbReference>
<dbReference type="InterPro" id="IPR036393">
    <property type="entry name" value="AceGlu_kinase-like_sf"/>
</dbReference>
<sequence>MAEEAAQEQRSPDPTRSVRCIVKLGGAAITNKGELESINENNLRSACAQLRQAMSESNSDGAPEKVLGMDWSRKRGDSADPAVDAEWITGMAGLGLETNFIVVHGAGSFGHFQASRSGVHKGGLHSTLVKAGFVATRISVTSLNQEIVRALARGIQNSLLCPLLCAVGPSIVITRLPVGTSDEKNHGTAYSFAEGIPSVGMSPFACGWTTKQRKLASSNTSQIIQSLHAGFVPVLHGDAVLDELLDCTILSGDVIIRHLAQLLSPKYVVFLVLLPSLLCCGFKSFCHLWKMTDVHGVYDRPPTEPDAVLLREIEVDEDGRWSIVKPVLLQGNNNKGVEISVASHDTTGGMETKILEAAVIARLGIDVYITKAGTDHSLRALKGDVSTDTEDWLGTVIRSSR</sequence>
<keyword evidence="8" id="KW-0414">Isoprene biosynthesis</keyword>
<evidence type="ECO:0000259" key="10">
    <source>
        <dbReference type="Pfam" id="PF00696"/>
    </source>
</evidence>
<feature type="domain" description="Aspartate/glutamate/uridylate kinase" evidence="10">
    <location>
        <begin position="288"/>
        <end position="370"/>
    </location>
</feature>
<evidence type="ECO:0000256" key="1">
    <source>
        <dbReference type="ARBA" id="ARBA00010540"/>
    </source>
</evidence>
<keyword evidence="7" id="KW-0067">ATP-binding</keyword>